<accession>A0A1G2JK42</accession>
<reference evidence="1 2" key="1">
    <citation type="journal article" date="2016" name="Nat. Commun.">
        <title>Thousands of microbial genomes shed light on interconnected biogeochemical processes in an aquifer system.</title>
        <authorList>
            <person name="Anantharaman K."/>
            <person name="Brown C.T."/>
            <person name="Hug L.A."/>
            <person name="Sharon I."/>
            <person name="Castelle C.J."/>
            <person name="Probst A.J."/>
            <person name="Thomas B.C."/>
            <person name="Singh A."/>
            <person name="Wilkins M.J."/>
            <person name="Karaoz U."/>
            <person name="Brodie E.L."/>
            <person name="Williams K.H."/>
            <person name="Hubbard S.S."/>
            <person name="Banfield J.F."/>
        </authorList>
    </citation>
    <scope>NUCLEOTIDE SEQUENCE [LARGE SCALE GENOMIC DNA]</scope>
</reference>
<dbReference type="EMBL" id="MHPU01000042">
    <property type="protein sequence ID" value="OGZ87495.1"/>
    <property type="molecule type" value="Genomic_DNA"/>
</dbReference>
<organism evidence="1 2">
    <name type="scientific">Candidatus Staskawiczbacteria bacterium RIFOXYD1_FULL_32_13</name>
    <dbReference type="NCBI Taxonomy" id="1802234"/>
    <lineage>
        <taxon>Bacteria</taxon>
        <taxon>Candidatus Staskawicziibacteriota</taxon>
    </lineage>
</organism>
<dbReference type="AlphaFoldDB" id="A0A1G2JK42"/>
<sequence>MVKRLILGGVSPINPDGFHVGFGIVVDDVEDIRSQLILIDDISNQKFLCISFSELLTSRHIPDFAVDSSCFWDSLSAKVIWQDAAAMAFIDLQNPKVKFSCKGESLVVTLSFGRYLAKTKISFAEVSGFLKKVDHE</sequence>
<name>A0A1G2JK42_9BACT</name>
<proteinExistence type="predicted"/>
<evidence type="ECO:0000313" key="1">
    <source>
        <dbReference type="EMBL" id="OGZ87495.1"/>
    </source>
</evidence>
<gene>
    <name evidence="1" type="ORF">A2561_00695</name>
</gene>
<protein>
    <submittedName>
        <fullName evidence="1">Uncharacterized protein</fullName>
    </submittedName>
</protein>
<dbReference type="Proteomes" id="UP000178935">
    <property type="component" value="Unassembled WGS sequence"/>
</dbReference>
<evidence type="ECO:0000313" key="2">
    <source>
        <dbReference type="Proteomes" id="UP000178935"/>
    </source>
</evidence>
<comment type="caution">
    <text evidence="1">The sequence shown here is derived from an EMBL/GenBank/DDBJ whole genome shotgun (WGS) entry which is preliminary data.</text>
</comment>